<dbReference type="Proteomes" id="UP000078225">
    <property type="component" value="Unassembled WGS sequence"/>
</dbReference>
<dbReference type="OrthoDB" id="6475051at2"/>
<keyword evidence="1" id="KW-1133">Transmembrane helix</keyword>
<dbReference type="EMBL" id="LYRP01000048">
    <property type="protein sequence ID" value="OAT75295.1"/>
    <property type="molecule type" value="Genomic_DNA"/>
</dbReference>
<feature type="transmembrane region" description="Helical" evidence="1">
    <location>
        <begin position="36"/>
        <end position="57"/>
    </location>
</feature>
<dbReference type="AlphaFoldDB" id="A0A1B7KZA3"/>
<gene>
    <name evidence="2" type="ORF">A9B99_15590</name>
</gene>
<dbReference type="STRING" id="1691903.A9B99_15590"/>
<dbReference type="RefSeq" id="WP_064600869.1">
    <property type="nucleotide sequence ID" value="NZ_CP134782.1"/>
</dbReference>
<comment type="caution">
    <text evidence="2">The sequence shown here is derived from an EMBL/GenBank/DDBJ whole genome shotgun (WGS) entry which is preliminary data.</text>
</comment>
<evidence type="ECO:0000313" key="2">
    <source>
        <dbReference type="EMBL" id="OAT75295.1"/>
    </source>
</evidence>
<dbReference type="InterPro" id="IPR008407">
    <property type="entry name" value="Brnchd-chn_aa_trnsp_AzlD"/>
</dbReference>
<dbReference type="NCBIfam" id="NF007711">
    <property type="entry name" value="PRK10408.1"/>
    <property type="match status" value="1"/>
</dbReference>
<keyword evidence="1" id="KW-0472">Membrane</keyword>
<protein>
    <submittedName>
        <fullName evidence="2">Valine transporter</fullName>
    </submittedName>
</protein>
<name>A0A1B7KZA3_9ENTR</name>
<reference evidence="3" key="1">
    <citation type="submission" date="2016-05" db="EMBL/GenBank/DDBJ databases">
        <authorList>
            <person name="Behera P."/>
            <person name="Vaishampayan P."/>
            <person name="Singh N."/>
            <person name="Raina V."/>
            <person name="Suar M."/>
            <person name="Pattnaik A."/>
            <person name="Rastogi G."/>
        </authorList>
    </citation>
    <scope>NUCLEOTIDE SEQUENCE [LARGE SCALE GENOMIC DNA]</scope>
    <source>
        <strain evidence="3">MP23</strain>
    </source>
</reference>
<feature type="transmembrane region" description="Helical" evidence="1">
    <location>
        <begin position="69"/>
        <end position="85"/>
    </location>
</feature>
<accession>A0A1B7KZA3</accession>
<proteinExistence type="predicted"/>
<feature type="transmembrane region" description="Helical" evidence="1">
    <location>
        <begin position="6"/>
        <end position="24"/>
    </location>
</feature>
<keyword evidence="3" id="KW-1185">Reference proteome</keyword>
<evidence type="ECO:0000313" key="3">
    <source>
        <dbReference type="Proteomes" id="UP000078225"/>
    </source>
</evidence>
<keyword evidence="1" id="KW-0812">Transmembrane</keyword>
<dbReference type="Pfam" id="PF05437">
    <property type="entry name" value="AzlD"/>
    <property type="match status" value="1"/>
</dbReference>
<evidence type="ECO:0000256" key="1">
    <source>
        <dbReference type="SAM" id="Phobius"/>
    </source>
</evidence>
<sequence>MSIDVLVLGLFVGCVNYLFRYLPLRLNRGQNVQNRRGAVTILLDSIGIASICALLVVSTAPDLIQHHQHVLPVVIGFTVLIASFYKLRTIIIPTLLSALSFGLALKLMSGG</sequence>
<organism evidence="2 3">
    <name type="scientific">Mangrovibacter phragmitis</name>
    <dbReference type="NCBI Taxonomy" id="1691903"/>
    <lineage>
        <taxon>Bacteria</taxon>
        <taxon>Pseudomonadati</taxon>
        <taxon>Pseudomonadota</taxon>
        <taxon>Gammaproteobacteria</taxon>
        <taxon>Enterobacterales</taxon>
        <taxon>Enterobacteriaceae</taxon>
        <taxon>Mangrovibacter</taxon>
    </lineage>
</organism>